<keyword evidence="6" id="KW-1185">Reference proteome</keyword>
<dbReference type="PANTHER" id="PTHR47763:SF1">
    <property type="entry name" value="DUF659 DOMAIN-CONTAINING PROTEIN"/>
    <property type="match status" value="1"/>
</dbReference>
<name>A0AAV7K290_9METZ</name>
<evidence type="ECO:0000256" key="3">
    <source>
        <dbReference type="ARBA" id="ARBA00022729"/>
    </source>
</evidence>
<dbReference type="Gene3D" id="3.40.50.410">
    <property type="entry name" value="von Willebrand factor, type A domain"/>
    <property type="match status" value="1"/>
</dbReference>
<dbReference type="CDD" id="cd00198">
    <property type="entry name" value="vWFA"/>
    <property type="match status" value="1"/>
</dbReference>
<accession>A0AAV7K290</accession>
<dbReference type="InterPro" id="IPR036465">
    <property type="entry name" value="vWFA_dom_sf"/>
</dbReference>
<organism evidence="5 6">
    <name type="scientific">Oopsacas minuta</name>
    <dbReference type="NCBI Taxonomy" id="111878"/>
    <lineage>
        <taxon>Eukaryota</taxon>
        <taxon>Metazoa</taxon>
        <taxon>Porifera</taxon>
        <taxon>Hexactinellida</taxon>
        <taxon>Hexasterophora</taxon>
        <taxon>Lyssacinosida</taxon>
        <taxon>Leucopsacidae</taxon>
        <taxon>Oopsacas</taxon>
    </lineage>
</organism>
<evidence type="ECO:0000313" key="5">
    <source>
        <dbReference type="EMBL" id="KAI6655287.1"/>
    </source>
</evidence>
<comment type="subcellular location">
    <subcellularLocation>
        <location evidence="1">Secreted</location>
    </subcellularLocation>
</comment>
<evidence type="ECO:0000256" key="1">
    <source>
        <dbReference type="ARBA" id="ARBA00004613"/>
    </source>
</evidence>
<evidence type="ECO:0000259" key="4">
    <source>
        <dbReference type="Pfam" id="PF25106"/>
    </source>
</evidence>
<feature type="domain" description="Hemicentin-1-like von Willebrand factor A" evidence="4">
    <location>
        <begin position="93"/>
        <end position="189"/>
    </location>
</feature>
<dbReference type="Proteomes" id="UP001165289">
    <property type="component" value="Unassembled WGS sequence"/>
</dbReference>
<protein>
    <recommendedName>
        <fullName evidence="4">Hemicentin-1-like von Willebrand factor A domain-containing protein</fullName>
    </recommendedName>
</protein>
<reference evidence="5 6" key="1">
    <citation type="journal article" date="2023" name="BMC Biol.">
        <title>The compact genome of the sponge Oopsacas minuta (Hexactinellida) is lacking key metazoan core genes.</title>
        <authorList>
            <person name="Santini S."/>
            <person name="Schenkelaars Q."/>
            <person name="Jourda C."/>
            <person name="Duchesne M."/>
            <person name="Belahbib H."/>
            <person name="Rocher C."/>
            <person name="Selva M."/>
            <person name="Riesgo A."/>
            <person name="Vervoort M."/>
            <person name="Leys S.P."/>
            <person name="Kodjabachian L."/>
            <person name="Le Bivic A."/>
            <person name="Borchiellini C."/>
            <person name="Claverie J.M."/>
            <person name="Renard E."/>
        </authorList>
    </citation>
    <scope>NUCLEOTIDE SEQUENCE [LARGE SCALE GENOMIC DNA]</scope>
    <source>
        <strain evidence="5">SPO-2</strain>
    </source>
</reference>
<evidence type="ECO:0000313" key="6">
    <source>
        <dbReference type="Proteomes" id="UP001165289"/>
    </source>
</evidence>
<comment type="caution">
    <text evidence="5">The sequence shown here is derived from an EMBL/GenBank/DDBJ whole genome shotgun (WGS) entry which is preliminary data.</text>
</comment>
<proteinExistence type="predicted"/>
<dbReference type="GO" id="GO:0004674">
    <property type="term" value="F:protein serine/threonine kinase activity"/>
    <property type="evidence" value="ECO:0007669"/>
    <property type="project" value="TreeGrafter"/>
</dbReference>
<dbReference type="Pfam" id="PF25106">
    <property type="entry name" value="VWA_4"/>
    <property type="match status" value="1"/>
</dbReference>
<gene>
    <name evidence="5" type="ORF">LOD99_11427</name>
</gene>
<dbReference type="PANTHER" id="PTHR47763">
    <property type="entry name" value="ALPHA-PROTEIN KINASE VWKA"/>
    <property type="match status" value="1"/>
</dbReference>
<dbReference type="InterPro" id="IPR052969">
    <property type="entry name" value="Thr-specific_kinase-like"/>
</dbReference>
<keyword evidence="3" id="KW-0732">Signal</keyword>
<dbReference type="GO" id="GO:0005737">
    <property type="term" value="C:cytoplasm"/>
    <property type="evidence" value="ECO:0007669"/>
    <property type="project" value="TreeGrafter"/>
</dbReference>
<feature type="non-terminal residue" evidence="5">
    <location>
        <position position="1"/>
    </location>
</feature>
<dbReference type="SUPFAM" id="SSF53300">
    <property type="entry name" value="vWA-like"/>
    <property type="match status" value="1"/>
</dbReference>
<sequence length="306" mass="35726">IVNYEINHIQAKLSNTAERTISTFVFAYAFRSLWRMKSKKRIESNIKQEEKKRSLLQYFLQKIENRKMIRGKWDREKMKDMIFDRLLSIKYYICFVIDGTGSMGRDIEKARISVEQFINKYKERGNETEFKVVIYRDHCDSNIIEKFPNDNKFTSQHKTIQKFLETVKASGGGDYPEAVLDGLATAATKGDWKNQLGTRNIVIHIYDAPPHGDFPNYESHSLHSNKGNCCCCNHGTLCHFDWERDVWANMHKFKIQYHGITTGGNLPYFEAEMKVKLGDLCGEFQKVGKEQVNDAILQIFIEYKMD</sequence>
<dbReference type="EMBL" id="JAKMXF010000202">
    <property type="protein sequence ID" value="KAI6655287.1"/>
    <property type="molecule type" value="Genomic_DNA"/>
</dbReference>
<keyword evidence="2" id="KW-0964">Secreted</keyword>
<dbReference type="InterPro" id="IPR056861">
    <property type="entry name" value="HMCN1-like_VWA"/>
</dbReference>
<dbReference type="AlphaFoldDB" id="A0AAV7K290"/>
<evidence type="ECO:0000256" key="2">
    <source>
        <dbReference type="ARBA" id="ARBA00022525"/>
    </source>
</evidence>